<dbReference type="RefSeq" id="WP_070203898.1">
    <property type="nucleotide sequence ID" value="NZ_LJGZ01000103.1"/>
</dbReference>
<dbReference type="EMBL" id="LJGZ01000103">
    <property type="protein sequence ID" value="OEV16354.1"/>
    <property type="molecule type" value="Genomic_DNA"/>
</dbReference>
<protein>
    <submittedName>
        <fullName evidence="1">Uncharacterized protein</fullName>
    </submittedName>
</protein>
<keyword evidence="2" id="KW-1185">Reference proteome</keyword>
<evidence type="ECO:0000313" key="1">
    <source>
        <dbReference type="EMBL" id="OEV16354.1"/>
    </source>
</evidence>
<evidence type="ECO:0000313" key="2">
    <source>
        <dbReference type="Proteomes" id="UP000175971"/>
    </source>
</evidence>
<sequence>MTASLAPLPFGPSTTPDEGLDHIYCCDPDTALCGMDISGYVERPAVGDVNCIVCNDLEFKPCLTCGT</sequence>
<reference evidence="1 2" key="1">
    <citation type="journal article" date="2016" name="Front. Microbiol.">
        <title>Comparative Genomics Analysis of Streptomyces Species Reveals Their Adaptation to the Marine Environment and Their Diversity at the Genomic Level.</title>
        <authorList>
            <person name="Tian X."/>
            <person name="Zhang Z."/>
            <person name="Yang T."/>
            <person name="Chen M."/>
            <person name="Li J."/>
            <person name="Chen F."/>
            <person name="Yang J."/>
            <person name="Li W."/>
            <person name="Zhang B."/>
            <person name="Zhang Z."/>
            <person name="Wu J."/>
            <person name="Zhang C."/>
            <person name="Long L."/>
            <person name="Xiao J."/>
        </authorList>
    </citation>
    <scope>NUCLEOTIDE SEQUENCE [LARGE SCALE GENOMIC DNA]</scope>
    <source>
        <strain evidence="1 2">SCSIO M10372</strain>
    </source>
</reference>
<gene>
    <name evidence="1" type="ORF">AN221_32635</name>
</gene>
<comment type="caution">
    <text evidence="1">The sequence shown here is derived from an EMBL/GenBank/DDBJ whole genome shotgun (WGS) entry which is preliminary data.</text>
</comment>
<organism evidence="1 2">
    <name type="scientific">Streptomyces nanshensis</name>
    <dbReference type="NCBI Taxonomy" id="518642"/>
    <lineage>
        <taxon>Bacteria</taxon>
        <taxon>Bacillati</taxon>
        <taxon>Actinomycetota</taxon>
        <taxon>Actinomycetes</taxon>
        <taxon>Kitasatosporales</taxon>
        <taxon>Streptomycetaceae</taxon>
        <taxon>Streptomyces</taxon>
    </lineage>
</organism>
<proteinExistence type="predicted"/>
<dbReference type="OrthoDB" id="4335326at2"/>
<dbReference type="AlphaFoldDB" id="A0A1E7LJL6"/>
<dbReference type="Proteomes" id="UP000175971">
    <property type="component" value="Unassembled WGS sequence"/>
</dbReference>
<name>A0A1E7LJL6_9ACTN</name>
<accession>A0A1E7LJL6</accession>